<keyword evidence="2" id="KW-1185">Reference proteome</keyword>
<evidence type="ECO:0000313" key="1">
    <source>
        <dbReference type="EMBL" id="RZB89209.1"/>
    </source>
</evidence>
<accession>A0A445IT41</accession>
<organism evidence="1 2">
    <name type="scientific">Glycine soja</name>
    <name type="common">Wild soybean</name>
    <dbReference type="NCBI Taxonomy" id="3848"/>
    <lineage>
        <taxon>Eukaryota</taxon>
        <taxon>Viridiplantae</taxon>
        <taxon>Streptophyta</taxon>
        <taxon>Embryophyta</taxon>
        <taxon>Tracheophyta</taxon>
        <taxon>Spermatophyta</taxon>
        <taxon>Magnoliopsida</taxon>
        <taxon>eudicotyledons</taxon>
        <taxon>Gunneridae</taxon>
        <taxon>Pentapetalae</taxon>
        <taxon>rosids</taxon>
        <taxon>fabids</taxon>
        <taxon>Fabales</taxon>
        <taxon>Fabaceae</taxon>
        <taxon>Papilionoideae</taxon>
        <taxon>50 kb inversion clade</taxon>
        <taxon>NPAAA clade</taxon>
        <taxon>indigoferoid/millettioid clade</taxon>
        <taxon>Phaseoleae</taxon>
        <taxon>Glycine</taxon>
        <taxon>Glycine subgen. Soja</taxon>
    </lineage>
</organism>
<dbReference type="Proteomes" id="UP000289340">
    <property type="component" value="Chromosome 10"/>
</dbReference>
<dbReference type="AlphaFoldDB" id="A0A445IT41"/>
<protein>
    <submittedName>
        <fullName evidence="1">Uncharacterized protein</fullName>
    </submittedName>
</protein>
<dbReference type="EMBL" id="QZWG01000010">
    <property type="protein sequence ID" value="RZB89209.1"/>
    <property type="molecule type" value="Genomic_DNA"/>
</dbReference>
<evidence type="ECO:0000313" key="2">
    <source>
        <dbReference type="Proteomes" id="UP000289340"/>
    </source>
</evidence>
<name>A0A445IT41_GLYSO</name>
<sequence length="52" mass="6067">MRPVRPRIVNFYMCDIRLLVNIALFFFDGPISNSFLLAGNILLNHLERVVFT</sequence>
<gene>
    <name evidence="1" type="ORF">D0Y65_028187</name>
</gene>
<proteinExistence type="predicted"/>
<reference evidence="1 2" key="1">
    <citation type="submission" date="2018-09" db="EMBL/GenBank/DDBJ databases">
        <title>A high-quality reference genome of wild soybean provides a powerful tool to mine soybean genomes.</title>
        <authorList>
            <person name="Xie M."/>
            <person name="Chung C.Y.L."/>
            <person name="Li M.-W."/>
            <person name="Wong F.-L."/>
            <person name="Chan T.-F."/>
            <person name="Lam H.-M."/>
        </authorList>
    </citation>
    <scope>NUCLEOTIDE SEQUENCE [LARGE SCALE GENOMIC DNA]</scope>
    <source>
        <strain evidence="2">cv. W05</strain>
        <tissue evidence="1">Hypocotyl of etiolated seedlings</tissue>
    </source>
</reference>
<comment type="caution">
    <text evidence="1">The sequence shown here is derived from an EMBL/GenBank/DDBJ whole genome shotgun (WGS) entry which is preliminary data.</text>
</comment>